<keyword evidence="6" id="KW-1185">Reference proteome</keyword>
<dbReference type="InterPro" id="IPR046357">
    <property type="entry name" value="PPIase_dom_sf"/>
</dbReference>
<sequence length="496" mass="56244">MQLKIMNLRFSTKYLTVAALIGATVSLTAQETTSDSTAVQTKQVIVTESSTAVTETAAVQDTVKKPFKKFKVDGVAAVVGEYVVLDSDIDKAYIELKSQGISVQDITRCNLTGKLLEDKLYAHHAVIDSIMVNDAEVNAYVDQQIDYMKRQLGTMEKVLNFYQKDNEGEFRAELFEINKQNKLAGEMQRSIVDGIEITPEEVREYFNGIPKEDRPLFGDEIEIAQIIIQPEIPQAERQRVIDRLNEMRRDVLDNGASFATKAVLYSQDTGSRANGGQYSLTRKDPFVKEFKDAAFSLQEGEISEPFETEFGFHILMVDKIRGQTVDVRQVLLVPDTTPESVNAARKQIDSLKTEINKGTITFEDAAVQFSTEEETKQDGGQLINPATGDTRFELTKIDPTIYNQVVNLDENEISPILTEEDRVGRKKFKIMTVTDRYEEHIADYAQDYLKIKELALKEKQLKAIEAWQEEKIDDTYIKINGDYRNCDFASDWLKQN</sequence>
<evidence type="ECO:0000256" key="3">
    <source>
        <dbReference type="SAM" id="SignalP"/>
    </source>
</evidence>
<accession>A3U4W3</accession>
<dbReference type="SUPFAM" id="SSF109998">
    <property type="entry name" value="Triger factor/SurA peptide-binding domain-like"/>
    <property type="match status" value="1"/>
</dbReference>
<dbReference type="STRING" id="216432.CA2559_00955"/>
<reference evidence="5 6" key="1">
    <citation type="journal article" date="2010" name="J. Bacteriol.">
        <title>The complete genome sequence of Croceibacter atlanticus HTCC2559T.</title>
        <authorList>
            <person name="Oh H.M."/>
            <person name="Kang I."/>
            <person name="Ferriera S."/>
            <person name="Giovannoni S.J."/>
            <person name="Cho J.C."/>
        </authorList>
    </citation>
    <scope>NUCLEOTIDE SEQUENCE [LARGE SCALE GENOMIC DNA]</scope>
    <source>
        <strain evidence="6">ATCC BAA-628 / HTCC2559 / KCTC 12090</strain>
    </source>
</reference>
<keyword evidence="2" id="KW-0697">Rotamase</keyword>
<evidence type="ECO:0000313" key="5">
    <source>
        <dbReference type="EMBL" id="EAP87280.1"/>
    </source>
</evidence>
<dbReference type="InterPro" id="IPR027304">
    <property type="entry name" value="Trigger_fact/SurA_dom_sf"/>
</dbReference>
<protein>
    <submittedName>
        <fullName evidence="5">Putative exported peptidyl-prolyl cis-trans isomerase</fullName>
    </submittedName>
</protein>
<dbReference type="Pfam" id="PF00639">
    <property type="entry name" value="Rotamase"/>
    <property type="match status" value="2"/>
</dbReference>
<keyword evidence="2 5" id="KW-0413">Isomerase</keyword>
<dbReference type="GeneID" id="89451992"/>
<name>A3U4W3_CROAH</name>
<dbReference type="PANTHER" id="PTHR47637">
    <property type="entry name" value="CHAPERONE SURA"/>
    <property type="match status" value="1"/>
</dbReference>
<dbReference type="SUPFAM" id="SSF54534">
    <property type="entry name" value="FKBP-like"/>
    <property type="match status" value="2"/>
</dbReference>
<proteinExistence type="predicted"/>
<feature type="domain" description="PpiC" evidence="4">
    <location>
        <begin position="322"/>
        <end position="417"/>
    </location>
</feature>
<dbReference type="InterPro" id="IPR000297">
    <property type="entry name" value="PPIase_PpiC"/>
</dbReference>
<evidence type="ECO:0000256" key="2">
    <source>
        <dbReference type="PROSITE-ProRule" id="PRU00278"/>
    </source>
</evidence>
<dbReference type="eggNOG" id="COG0760">
    <property type="taxonomic scope" value="Bacteria"/>
</dbReference>
<dbReference type="PANTHER" id="PTHR47637:SF1">
    <property type="entry name" value="CHAPERONE SURA"/>
    <property type="match status" value="1"/>
</dbReference>
<feature type="signal peptide" evidence="3">
    <location>
        <begin position="1"/>
        <end position="29"/>
    </location>
</feature>
<organism evidence="5 6">
    <name type="scientific">Croceibacter atlanticus (strain ATCC BAA-628 / JCM 21780 / CIP 108009 / IAM 15332 / KCTC 12090 / HTCC2559)</name>
    <dbReference type="NCBI Taxonomy" id="216432"/>
    <lineage>
        <taxon>Bacteria</taxon>
        <taxon>Pseudomonadati</taxon>
        <taxon>Bacteroidota</taxon>
        <taxon>Flavobacteriia</taxon>
        <taxon>Flavobacteriales</taxon>
        <taxon>Flavobacteriaceae</taxon>
        <taxon>Croceibacter</taxon>
    </lineage>
</organism>
<evidence type="ECO:0000313" key="6">
    <source>
        <dbReference type="Proteomes" id="UP000002297"/>
    </source>
</evidence>
<dbReference type="KEGG" id="cat:CA2559_00955"/>
<feature type="chain" id="PRO_5007909485" evidence="3">
    <location>
        <begin position="30"/>
        <end position="496"/>
    </location>
</feature>
<dbReference type="HOGENOM" id="CLU_034646_13_0_10"/>
<dbReference type="RefSeq" id="WP_013185960.1">
    <property type="nucleotide sequence ID" value="NC_014230.1"/>
</dbReference>
<gene>
    <name evidence="5" type="ordered locus">CA2559_00955</name>
</gene>
<dbReference type="Gene3D" id="1.10.4030.10">
    <property type="entry name" value="Porin chaperone SurA, peptide-binding domain"/>
    <property type="match status" value="1"/>
</dbReference>
<dbReference type="InterPro" id="IPR050280">
    <property type="entry name" value="OMP_Chaperone_SurA"/>
</dbReference>
<dbReference type="Proteomes" id="UP000002297">
    <property type="component" value="Chromosome"/>
</dbReference>
<evidence type="ECO:0000259" key="4">
    <source>
        <dbReference type="PROSITE" id="PS50198"/>
    </source>
</evidence>
<dbReference type="GO" id="GO:0003755">
    <property type="term" value="F:peptidyl-prolyl cis-trans isomerase activity"/>
    <property type="evidence" value="ECO:0007669"/>
    <property type="project" value="UniProtKB-KW"/>
</dbReference>
<dbReference type="Gene3D" id="3.10.50.40">
    <property type="match status" value="2"/>
</dbReference>
<feature type="domain" description="PpiC" evidence="4">
    <location>
        <begin position="218"/>
        <end position="319"/>
    </location>
</feature>
<dbReference type="AlphaFoldDB" id="A3U4W3"/>
<keyword evidence="1 3" id="KW-0732">Signal</keyword>
<dbReference type="OrthoDB" id="14196at2"/>
<dbReference type="EMBL" id="CP002046">
    <property type="protein sequence ID" value="EAP87280.1"/>
    <property type="molecule type" value="Genomic_DNA"/>
</dbReference>
<evidence type="ECO:0000256" key="1">
    <source>
        <dbReference type="ARBA" id="ARBA00022729"/>
    </source>
</evidence>
<dbReference type="PROSITE" id="PS50198">
    <property type="entry name" value="PPIC_PPIASE_2"/>
    <property type="match status" value="2"/>
</dbReference>